<dbReference type="AlphaFoldDB" id="A0A9W4GP96"/>
<dbReference type="EMBL" id="CAJSLV010000043">
    <property type="protein sequence ID" value="CAG6392037.1"/>
    <property type="molecule type" value="Genomic_DNA"/>
</dbReference>
<feature type="transmembrane region" description="Helical" evidence="2">
    <location>
        <begin position="29"/>
        <end position="48"/>
    </location>
</feature>
<evidence type="ECO:0000256" key="2">
    <source>
        <dbReference type="SAM" id="Phobius"/>
    </source>
</evidence>
<keyword evidence="4" id="KW-1185">Reference proteome</keyword>
<keyword evidence="2" id="KW-0812">Transmembrane</keyword>
<evidence type="ECO:0000256" key="1">
    <source>
        <dbReference type="SAM" id="MobiDB-lite"/>
    </source>
</evidence>
<name>A0A9W4GP96_9ACTN</name>
<feature type="transmembrane region" description="Helical" evidence="2">
    <location>
        <begin position="68"/>
        <end position="87"/>
    </location>
</feature>
<reference evidence="3" key="1">
    <citation type="submission" date="2021-05" db="EMBL/GenBank/DDBJ databases">
        <authorList>
            <person name="Arsene-Ploetze F."/>
        </authorList>
    </citation>
    <scope>NUCLEOTIDE SEQUENCE</scope>
    <source>
        <strain evidence="3">DSM 42138</strain>
    </source>
</reference>
<organism evidence="3 4">
    <name type="scientific">Actinacidiphila cocklensis</name>
    <dbReference type="NCBI Taxonomy" id="887465"/>
    <lineage>
        <taxon>Bacteria</taxon>
        <taxon>Bacillati</taxon>
        <taxon>Actinomycetota</taxon>
        <taxon>Actinomycetes</taxon>
        <taxon>Kitasatosporales</taxon>
        <taxon>Streptomycetaceae</taxon>
        <taxon>Actinacidiphila</taxon>
    </lineage>
</organism>
<dbReference type="Proteomes" id="UP001152519">
    <property type="component" value="Unassembled WGS sequence"/>
</dbReference>
<feature type="compositionally biased region" description="Low complexity" evidence="1">
    <location>
        <begin position="244"/>
        <end position="260"/>
    </location>
</feature>
<evidence type="ECO:0000313" key="3">
    <source>
        <dbReference type="EMBL" id="CAG6392037.1"/>
    </source>
</evidence>
<evidence type="ECO:0000313" key="4">
    <source>
        <dbReference type="Proteomes" id="UP001152519"/>
    </source>
</evidence>
<keyword evidence="2" id="KW-0472">Membrane</keyword>
<feature type="transmembrane region" description="Helical" evidence="2">
    <location>
        <begin position="6"/>
        <end position="22"/>
    </location>
</feature>
<proteinExistence type="predicted"/>
<protein>
    <submittedName>
        <fullName evidence="3">Uncharacterized protein</fullName>
    </submittedName>
</protein>
<gene>
    <name evidence="3" type="ORF">SCOCK_150009</name>
</gene>
<feature type="compositionally biased region" description="Low complexity" evidence="1">
    <location>
        <begin position="176"/>
        <end position="194"/>
    </location>
</feature>
<feature type="region of interest" description="Disordered" evidence="1">
    <location>
        <begin position="148"/>
        <end position="325"/>
    </location>
</feature>
<comment type="caution">
    <text evidence="3">The sequence shown here is derived from an EMBL/GenBank/DDBJ whole genome shotgun (WGS) entry which is preliminary data.</text>
</comment>
<accession>A0A9W4GP96</accession>
<keyword evidence="2" id="KW-1133">Transmembrane helix</keyword>
<sequence>MIDATAYLAAALFIGFAAWRLSAARGVSAQLCIGGFGLCIGGALLLNAPTSITALGELVPDRQFPVLLVHQLKLGAFSFLALIALTLRQPSVDRRAMRRHKIAGCALQVVSAALFASANVTVTGEEVVVPGEHALFFAWRTGVPAASHWGRPRQAGTPRDLLRCPPARSTRRRPGSSRSPTRSHAAPRSPRSAAGCWPRRSTPGEAFSADSAGPGLPAAEDLRAVDVGSRPPFDAPLTDAGHCSGTRATFSTRSASSRSSPTGIGPAGHSVKPLHSEHPPLKQRTSPDQTSEVRRSDRLGAQPESADVSAVIPLSRPVDWPTSMR</sequence>